<dbReference type="PANTHER" id="PTHR21258">
    <property type="entry name" value="DOCKING PROTEIN RELATED"/>
    <property type="match status" value="1"/>
</dbReference>
<keyword evidence="4" id="KW-0472">Membrane</keyword>
<dbReference type="GO" id="GO:0008543">
    <property type="term" value="P:fibroblast growth factor receptor signaling pathway"/>
    <property type="evidence" value="ECO:0007669"/>
    <property type="project" value="TreeGrafter"/>
</dbReference>
<comment type="subcellular location">
    <subcellularLocation>
        <location evidence="1">Membrane</location>
    </subcellularLocation>
</comment>
<keyword evidence="2" id="KW-0597">Phosphoprotein</keyword>
<dbReference type="InterPro" id="IPR011993">
    <property type="entry name" value="PH-like_dom_sf"/>
</dbReference>
<reference evidence="8" key="2">
    <citation type="journal article" date="2023" name="BMC Genomics">
        <title>Pest status, molecular evolution, and epigenetic factors derived from the genome assembly of Frankliniella fusca, a thysanopteran phytovirus vector.</title>
        <authorList>
            <person name="Catto M.A."/>
            <person name="Labadie P.E."/>
            <person name="Jacobson A.L."/>
            <person name="Kennedy G.G."/>
            <person name="Srinivasan R."/>
            <person name="Hunt B.G."/>
        </authorList>
    </citation>
    <scope>NUCLEOTIDE SEQUENCE</scope>
    <source>
        <strain evidence="8">PL_HMW_Pooled</strain>
    </source>
</reference>
<dbReference type="InterPro" id="IPR002404">
    <property type="entry name" value="IRS_PTB"/>
</dbReference>
<feature type="region of interest" description="Disordered" evidence="6">
    <location>
        <begin position="394"/>
        <end position="417"/>
    </location>
</feature>
<dbReference type="GO" id="GO:0005068">
    <property type="term" value="F:transmembrane receptor protein tyrosine kinase adaptor activity"/>
    <property type="evidence" value="ECO:0007669"/>
    <property type="project" value="TreeGrafter"/>
</dbReference>
<dbReference type="Proteomes" id="UP001219518">
    <property type="component" value="Unassembled WGS sequence"/>
</dbReference>
<feature type="region of interest" description="Disordered" evidence="6">
    <location>
        <begin position="108"/>
        <end position="187"/>
    </location>
</feature>
<name>A0AAE1H295_9NEOP</name>
<evidence type="ECO:0000313" key="8">
    <source>
        <dbReference type="EMBL" id="KAK3913467.1"/>
    </source>
</evidence>
<accession>A0AAE1H295</accession>
<dbReference type="Pfam" id="PF02174">
    <property type="entry name" value="IRS"/>
    <property type="match status" value="1"/>
</dbReference>
<evidence type="ECO:0000256" key="6">
    <source>
        <dbReference type="SAM" id="MobiDB-lite"/>
    </source>
</evidence>
<dbReference type="EMBL" id="JAHWGI010000322">
    <property type="protein sequence ID" value="KAK3913467.1"/>
    <property type="molecule type" value="Genomic_DNA"/>
</dbReference>
<dbReference type="SMART" id="SM01244">
    <property type="entry name" value="IRS"/>
    <property type="match status" value="1"/>
</dbReference>
<dbReference type="PANTHER" id="PTHR21258:SF55">
    <property type="entry name" value="FI23523P1"/>
    <property type="match status" value="1"/>
</dbReference>
<dbReference type="SUPFAM" id="SSF50729">
    <property type="entry name" value="PH domain-like"/>
    <property type="match status" value="1"/>
</dbReference>
<evidence type="ECO:0000259" key="7">
    <source>
        <dbReference type="PROSITE" id="PS51064"/>
    </source>
</evidence>
<dbReference type="PROSITE" id="PS51064">
    <property type="entry name" value="IRS_PTB"/>
    <property type="match status" value="1"/>
</dbReference>
<dbReference type="Gene3D" id="2.30.29.30">
    <property type="entry name" value="Pleckstrin-homology domain (PH domain)/Phosphotyrosine-binding domain (PTB)"/>
    <property type="match status" value="1"/>
</dbReference>
<evidence type="ECO:0000256" key="4">
    <source>
        <dbReference type="ARBA" id="ARBA00023136"/>
    </source>
</evidence>
<keyword evidence="5" id="KW-0449">Lipoprotein</keyword>
<dbReference type="AlphaFoldDB" id="A0AAE1H295"/>
<evidence type="ECO:0000256" key="1">
    <source>
        <dbReference type="ARBA" id="ARBA00004370"/>
    </source>
</evidence>
<feature type="compositionally biased region" description="Polar residues" evidence="6">
    <location>
        <begin position="113"/>
        <end position="122"/>
    </location>
</feature>
<organism evidence="8 9">
    <name type="scientific">Frankliniella fusca</name>
    <dbReference type="NCBI Taxonomy" id="407009"/>
    <lineage>
        <taxon>Eukaryota</taxon>
        <taxon>Metazoa</taxon>
        <taxon>Ecdysozoa</taxon>
        <taxon>Arthropoda</taxon>
        <taxon>Hexapoda</taxon>
        <taxon>Insecta</taxon>
        <taxon>Pterygota</taxon>
        <taxon>Neoptera</taxon>
        <taxon>Paraneoptera</taxon>
        <taxon>Thysanoptera</taxon>
        <taxon>Terebrantia</taxon>
        <taxon>Thripoidea</taxon>
        <taxon>Thripidae</taxon>
        <taxon>Frankliniella</taxon>
    </lineage>
</organism>
<dbReference type="InterPro" id="IPR038742">
    <property type="entry name" value="FRS2_PTB"/>
</dbReference>
<comment type="caution">
    <text evidence="8">The sequence shown here is derived from an EMBL/GenBank/DDBJ whole genome shotgun (WGS) entry which is preliminary data.</text>
</comment>
<evidence type="ECO:0000256" key="2">
    <source>
        <dbReference type="ARBA" id="ARBA00022553"/>
    </source>
</evidence>
<proteinExistence type="predicted"/>
<keyword evidence="3" id="KW-0519">Myristate</keyword>
<feature type="compositionally biased region" description="Polar residues" evidence="6">
    <location>
        <begin position="130"/>
        <end position="143"/>
    </location>
</feature>
<dbReference type="GO" id="GO:0005104">
    <property type="term" value="F:fibroblast growth factor receptor binding"/>
    <property type="evidence" value="ECO:0007669"/>
    <property type="project" value="TreeGrafter"/>
</dbReference>
<evidence type="ECO:0000256" key="3">
    <source>
        <dbReference type="ARBA" id="ARBA00022707"/>
    </source>
</evidence>
<keyword evidence="8" id="KW-0675">Receptor</keyword>
<keyword evidence="9" id="KW-1185">Reference proteome</keyword>
<dbReference type="InterPro" id="IPR050996">
    <property type="entry name" value="Docking_Protein_DOK"/>
</dbReference>
<dbReference type="GO" id="GO:0005737">
    <property type="term" value="C:cytoplasm"/>
    <property type="evidence" value="ECO:0007669"/>
    <property type="project" value="TreeGrafter"/>
</dbReference>
<evidence type="ECO:0000313" key="9">
    <source>
        <dbReference type="Proteomes" id="UP001219518"/>
    </source>
</evidence>
<feature type="domain" description="IRS-type PTB" evidence="7">
    <location>
        <begin position="10"/>
        <end position="112"/>
    </location>
</feature>
<dbReference type="SMART" id="SM00310">
    <property type="entry name" value="PTBI"/>
    <property type="match status" value="1"/>
</dbReference>
<evidence type="ECO:0000256" key="5">
    <source>
        <dbReference type="ARBA" id="ARBA00023288"/>
    </source>
</evidence>
<dbReference type="CDD" id="cd01202">
    <property type="entry name" value="PTB_FRS2"/>
    <property type="match status" value="1"/>
</dbReference>
<reference evidence="8" key="1">
    <citation type="submission" date="2021-07" db="EMBL/GenBank/DDBJ databases">
        <authorList>
            <person name="Catto M.A."/>
            <person name="Jacobson A."/>
            <person name="Kennedy G."/>
            <person name="Labadie P."/>
            <person name="Hunt B.G."/>
            <person name="Srinivasan R."/>
        </authorList>
    </citation>
    <scope>NUCLEOTIDE SEQUENCE</scope>
    <source>
        <strain evidence="8">PL_HMW_Pooled</strain>
        <tissue evidence="8">Head</tissue>
    </source>
</reference>
<gene>
    <name evidence="8" type="ORF">KUF71_022935</name>
</gene>
<dbReference type="GO" id="GO:0016020">
    <property type="term" value="C:membrane"/>
    <property type="evidence" value="ECO:0007669"/>
    <property type="project" value="UniProtKB-SubCell"/>
</dbReference>
<sequence>MGCVSSKRNINNLHPNIYEVVNVDKDGNKVSFGQLEVTETELILHQKHKARTVWPIKHLRRYGADSELFSFESGRRAPTGEGIFAFRCQRAEQLLSHLQAKVTAEENAAANASVNTPDSSDPSGYLEPTQPRNVGNRQRQLASNGRVDSIHSSGPVSPPPISPPASGAAPLSSPPQSPANGISPPITENIPFVSEELEDAARPVCDDSNNNQPPYINYEIIEVVQLSSSKDEPAELSPPVLAPRSYMNVEISREQDPSSHCSDALCNCARCNSEAHDSNGEVLRDHLYMNVVPGYENAPAVPAEERVPPEGVAIIAKPVSGVPLPFVPKASKTCGPLTRGNPIEKLKIGHDSEEDIHPTYSNFSPSDREDPGFAATPTSVPTVNYAVLDLNPPPLSPASSLTPTGAHPESPHGHSSGYVLIDFHKTEALSHSVNPNLMDFDHEGCRKTRHNSTISDLPTPVE</sequence>
<protein>
    <submittedName>
        <fullName evidence="8">Fibroblast growth factor receptor substrate 2</fullName>
    </submittedName>
</protein>